<dbReference type="SUPFAM" id="SSF54427">
    <property type="entry name" value="NTF2-like"/>
    <property type="match status" value="1"/>
</dbReference>
<dbReference type="KEGG" id="nwl:NWFMUON74_30980"/>
<dbReference type="Pfam" id="PF12680">
    <property type="entry name" value="SnoaL_2"/>
    <property type="match status" value="1"/>
</dbReference>
<proteinExistence type="predicted"/>
<dbReference type="RefSeq" id="WP_187688456.1">
    <property type="nucleotide sequence ID" value="NZ_AP023396.1"/>
</dbReference>
<sequence length="154" mass="17668">MTGDWRRVHEHVVTAFAAGWDRLSPRAFDALLADDVRLVQPLLPTCTDKQSWWGEVERLSDLLPDLRSDVLRWSGEGPVVFIEHRFTATVGRRTVSVPAVDRLTITESGVITHRTAYFDPAPLTLAVLRHPPAWWRWWRSGLGPLLGRRRLLDR</sequence>
<gene>
    <name evidence="2" type="ORF">NWFMUON74_30980</name>
</gene>
<protein>
    <recommendedName>
        <fullName evidence="1">SnoaL-like domain-containing protein</fullName>
    </recommendedName>
</protein>
<dbReference type="InterPro" id="IPR032710">
    <property type="entry name" value="NTF2-like_dom_sf"/>
</dbReference>
<dbReference type="InterPro" id="IPR037401">
    <property type="entry name" value="SnoaL-like"/>
</dbReference>
<evidence type="ECO:0000313" key="3">
    <source>
        <dbReference type="Proteomes" id="UP000516173"/>
    </source>
</evidence>
<dbReference type="Gene3D" id="3.10.450.50">
    <property type="match status" value="1"/>
</dbReference>
<dbReference type="AlphaFoldDB" id="A0A7G1KL87"/>
<evidence type="ECO:0000313" key="2">
    <source>
        <dbReference type="EMBL" id="BCK55326.1"/>
    </source>
</evidence>
<feature type="domain" description="SnoaL-like" evidence="1">
    <location>
        <begin position="13"/>
        <end position="112"/>
    </location>
</feature>
<name>A0A7G1KL87_9NOCA</name>
<organism evidence="2 3">
    <name type="scientific">Nocardia wallacei</name>
    <dbReference type="NCBI Taxonomy" id="480035"/>
    <lineage>
        <taxon>Bacteria</taxon>
        <taxon>Bacillati</taxon>
        <taxon>Actinomycetota</taxon>
        <taxon>Actinomycetes</taxon>
        <taxon>Mycobacteriales</taxon>
        <taxon>Nocardiaceae</taxon>
        <taxon>Nocardia</taxon>
    </lineage>
</organism>
<dbReference type="EMBL" id="AP023396">
    <property type="protein sequence ID" value="BCK55326.1"/>
    <property type="molecule type" value="Genomic_DNA"/>
</dbReference>
<dbReference type="GeneID" id="80347643"/>
<keyword evidence="3" id="KW-1185">Reference proteome</keyword>
<reference evidence="2 3" key="1">
    <citation type="submission" date="2020-08" db="EMBL/GenBank/DDBJ databases">
        <title>Genome Sequencing of Nocardia wallacei strain FMUON74 and assembly.</title>
        <authorList>
            <person name="Toyokawa M."/>
            <person name="Uesaka K."/>
        </authorList>
    </citation>
    <scope>NUCLEOTIDE SEQUENCE [LARGE SCALE GENOMIC DNA]</scope>
    <source>
        <strain evidence="2 3">FMUON74</strain>
    </source>
</reference>
<dbReference type="Proteomes" id="UP000516173">
    <property type="component" value="Chromosome"/>
</dbReference>
<evidence type="ECO:0000259" key="1">
    <source>
        <dbReference type="Pfam" id="PF12680"/>
    </source>
</evidence>
<accession>A0A7G1KL87</accession>